<evidence type="ECO:0000313" key="2">
    <source>
        <dbReference type="EMBL" id="MDR6218301.1"/>
    </source>
</evidence>
<evidence type="ECO:0000256" key="1">
    <source>
        <dbReference type="SAM" id="SignalP"/>
    </source>
</evidence>
<accession>A0AAE4BN31</accession>
<proteinExistence type="predicted"/>
<feature type="signal peptide" evidence="1">
    <location>
        <begin position="1"/>
        <end position="20"/>
    </location>
</feature>
<dbReference type="AlphaFoldDB" id="A0AAE4BN31"/>
<evidence type="ECO:0000313" key="3">
    <source>
        <dbReference type="Proteomes" id="UP001185331"/>
    </source>
</evidence>
<evidence type="ECO:0008006" key="4">
    <source>
        <dbReference type="Google" id="ProtNLM"/>
    </source>
</evidence>
<dbReference type="RefSeq" id="WP_309854667.1">
    <property type="nucleotide sequence ID" value="NZ_JAVDQJ010000005.1"/>
</dbReference>
<dbReference type="PROSITE" id="PS51257">
    <property type="entry name" value="PROKAR_LIPOPROTEIN"/>
    <property type="match status" value="1"/>
</dbReference>
<sequence>MRTLLSAALLLVLSCSAAQTAPLTSPPAGVSALNGPAPQWEYGRYMMITLPSSTLYAFNTGTGGVNSLISAEDLADKLGVKRSRRSDVAVLLEIYDFLGAQGWELVTCQKDDTNAVLKTESCTFKRLKR</sequence>
<gene>
    <name evidence="2" type="ORF">J2Y00_001864</name>
</gene>
<feature type="chain" id="PRO_5042005665" description="DUF4177 domain-containing protein" evidence="1">
    <location>
        <begin position="21"/>
        <end position="129"/>
    </location>
</feature>
<name>A0AAE4BN31_9DEIO</name>
<reference evidence="2" key="1">
    <citation type="submission" date="2023-07" db="EMBL/GenBank/DDBJ databases">
        <title>Sorghum-associated microbial communities from plants grown in Nebraska, USA.</title>
        <authorList>
            <person name="Schachtman D."/>
        </authorList>
    </citation>
    <scope>NUCLEOTIDE SEQUENCE</scope>
    <source>
        <strain evidence="2">BE330</strain>
    </source>
</reference>
<keyword evidence="1" id="KW-0732">Signal</keyword>
<dbReference type="EMBL" id="JAVDQK010000004">
    <property type="protein sequence ID" value="MDR6218301.1"/>
    <property type="molecule type" value="Genomic_DNA"/>
</dbReference>
<dbReference type="Proteomes" id="UP001185331">
    <property type="component" value="Unassembled WGS sequence"/>
</dbReference>
<comment type="caution">
    <text evidence="2">The sequence shown here is derived from an EMBL/GenBank/DDBJ whole genome shotgun (WGS) entry which is preliminary data.</text>
</comment>
<protein>
    <recommendedName>
        <fullName evidence="4">DUF4177 domain-containing protein</fullName>
    </recommendedName>
</protein>
<organism evidence="2 3">
    <name type="scientific">Deinococcus soli</name>
    <name type="common">ex Cha et al. 2016</name>
    <dbReference type="NCBI Taxonomy" id="1309411"/>
    <lineage>
        <taxon>Bacteria</taxon>
        <taxon>Thermotogati</taxon>
        <taxon>Deinococcota</taxon>
        <taxon>Deinococci</taxon>
        <taxon>Deinococcales</taxon>
        <taxon>Deinococcaceae</taxon>
        <taxon>Deinococcus</taxon>
    </lineage>
</organism>